<protein>
    <submittedName>
        <fullName evidence="1">Uncharacterized protein</fullName>
    </submittedName>
</protein>
<gene>
    <name evidence="1" type="ORF">SAMN04487970_104810</name>
</gene>
<evidence type="ECO:0000313" key="2">
    <source>
        <dbReference type="Proteomes" id="UP000198601"/>
    </source>
</evidence>
<organism evidence="1 2">
    <name type="scientific">Paenibacillus tianmuensis</name>
    <dbReference type="NCBI Taxonomy" id="624147"/>
    <lineage>
        <taxon>Bacteria</taxon>
        <taxon>Bacillati</taxon>
        <taxon>Bacillota</taxon>
        <taxon>Bacilli</taxon>
        <taxon>Bacillales</taxon>
        <taxon>Paenibacillaceae</taxon>
        <taxon>Paenibacillus</taxon>
    </lineage>
</organism>
<sequence length="53" mass="5734">MAEGYAPEQVIIAANGDDDVGVTNVPHNRLARLADKKIGPAYKQGRCSMKLHI</sequence>
<dbReference type="EMBL" id="FMTT01000048">
    <property type="protein sequence ID" value="SCW79064.1"/>
    <property type="molecule type" value="Genomic_DNA"/>
</dbReference>
<reference evidence="2" key="1">
    <citation type="submission" date="2016-10" db="EMBL/GenBank/DDBJ databases">
        <authorList>
            <person name="Varghese N."/>
            <person name="Submissions S."/>
        </authorList>
    </citation>
    <scope>NUCLEOTIDE SEQUENCE [LARGE SCALE GENOMIC DNA]</scope>
    <source>
        <strain evidence="2">CGMCC 1.8946</strain>
    </source>
</reference>
<proteinExistence type="predicted"/>
<accession>A0A1G4TC86</accession>
<dbReference type="Proteomes" id="UP000198601">
    <property type="component" value="Unassembled WGS sequence"/>
</dbReference>
<dbReference type="AlphaFoldDB" id="A0A1G4TC86"/>
<evidence type="ECO:0000313" key="1">
    <source>
        <dbReference type="EMBL" id="SCW79064.1"/>
    </source>
</evidence>
<keyword evidence="2" id="KW-1185">Reference proteome</keyword>
<name>A0A1G4TC86_9BACL</name>
<dbReference type="RefSeq" id="WP_167670304.1">
    <property type="nucleotide sequence ID" value="NZ_FMTT01000048.1"/>
</dbReference>